<dbReference type="SUPFAM" id="SSF53850">
    <property type="entry name" value="Periplasmic binding protein-like II"/>
    <property type="match status" value="1"/>
</dbReference>
<protein>
    <submittedName>
        <fullName evidence="1">Transporter substrate-binding domain-containing protein</fullName>
    </submittedName>
</protein>
<dbReference type="Proteomes" id="UP001595776">
    <property type="component" value="Unassembled WGS sequence"/>
</dbReference>
<dbReference type="Gene3D" id="3.40.190.10">
    <property type="entry name" value="Periplasmic binding protein-like II"/>
    <property type="match status" value="2"/>
</dbReference>
<gene>
    <name evidence="1" type="ORF">ACFO5Q_01285</name>
</gene>
<name>A0ABV8U5K7_9PROT</name>
<dbReference type="RefSeq" id="WP_068151072.1">
    <property type="nucleotide sequence ID" value="NZ_JBHSCR010000001.1"/>
</dbReference>
<sequence length="268" mass="29381">MYRTQIKDWRLLGVRHHILFGLVGLSAGLLALAAPARAGEPISIVVQEMPGLIEPGKALPYKQLLDALLEDAPVANTVTILPGYRGPRLWLRREYQCIFGGVSAPGHARPRDTAISPTDWSSLHISAPFNVLEVHAFTRGNEAPARSFTDLQGQKIAVDQVLFFDLRFHSDALKASDFVKVGTAEEALGLLSDGRVNHVFAYDNDVALLQDKTHALFAYDASFTLLELEESMMCWSGGDVAELVGHINGRLAELKETGTLESLLPKLR</sequence>
<evidence type="ECO:0000313" key="1">
    <source>
        <dbReference type="EMBL" id="MFC4346476.1"/>
    </source>
</evidence>
<dbReference type="EMBL" id="JBHSCR010000001">
    <property type="protein sequence ID" value="MFC4346476.1"/>
    <property type="molecule type" value="Genomic_DNA"/>
</dbReference>
<keyword evidence="2" id="KW-1185">Reference proteome</keyword>
<accession>A0ABV8U5K7</accession>
<proteinExistence type="predicted"/>
<organism evidence="1 2">
    <name type="scientific">Kordiimonas lipolytica</name>
    <dbReference type="NCBI Taxonomy" id="1662421"/>
    <lineage>
        <taxon>Bacteria</taxon>
        <taxon>Pseudomonadati</taxon>
        <taxon>Pseudomonadota</taxon>
        <taxon>Alphaproteobacteria</taxon>
        <taxon>Kordiimonadales</taxon>
        <taxon>Kordiimonadaceae</taxon>
        <taxon>Kordiimonas</taxon>
    </lineage>
</organism>
<evidence type="ECO:0000313" key="2">
    <source>
        <dbReference type="Proteomes" id="UP001595776"/>
    </source>
</evidence>
<comment type="caution">
    <text evidence="1">The sequence shown here is derived from an EMBL/GenBank/DDBJ whole genome shotgun (WGS) entry which is preliminary data.</text>
</comment>
<reference evidence="2" key="1">
    <citation type="journal article" date="2019" name="Int. J. Syst. Evol. Microbiol.">
        <title>The Global Catalogue of Microorganisms (GCM) 10K type strain sequencing project: providing services to taxonomists for standard genome sequencing and annotation.</title>
        <authorList>
            <consortium name="The Broad Institute Genomics Platform"/>
            <consortium name="The Broad Institute Genome Sequencing Center for Infectious Disease"/>
            <person name="Wu L."/>
            <person name="Ma J."/>
        </authorList>
    </citation>
    <scope>NUCLEOTIDE SEQUENCE [LARGE SCALE GENOMIC DNA]</scope>
    <source>
        <strain evidence="2">CGMCC 1.15304</strain>
    </source>
</reference>